<keyword evidence="1" id="KW-0732">Signal</keyword>
<dbReference type="AlphaFoldDB" id="A0A6I4IKR6"/>
<organism evidence="2 3">
    <name type="scientific">Flavobacterium profundi</name>
    <dbReference type="NCBI Taxonomy" id="1774945"/>
    <lineage>
        <taxon>Bacteria</taxon>
        <taxon>Pseudomonadati</taxon>
        <taxon>Bacteroidota</taxon>
        <taxon>Flavobacteriia</taxon>
        <taxon>Flavobacteriales</taxon>
        <taxon>Flavobacteriaceae</taxon>
        <taxon>Flavobacterium</taxon>
    </lineage>
</organism>
<accession>A0A6I4IKR6</accession>
<dbReference type="OrthoDB" id="9895267at2"/>
<dbReference type="EMBL" id="WQLW01000003">
    <property type="protein sequence ID" value="MVO08781.1"/>
    <property type="molecule type" value="Genomic_DNA"/>
</dbReference>
<protein>
    <submittedName>
        <fullName evidence="2">Uncharacterized protein</fullName>
    </submittedName>
</protein>
<feature type="chain" id="PRO_5026071265" evidence="1">
    <location>
        <begin position="21"/>
        <end position="76"/>
    </location>
</feature>
<keyword evidence="3" id="KW-1185">Reference proteome</keyword>
<feature type="signal peptide" evidence="1">
    <location>
        <begin position="1"/>
        <end position="20"/>
    </location>
</feature>
<evidence type="ECO:0000256" key="1">
    <source>
        <dbReference type="SAM" id="SignalP"/>
    </source>
</evidence>
<reference evidence="3" key="1">
    <citation type="submission" date="2019-05" db="EMBL/GenBank/DDBJ databases">
        <title>Flavobacterium profundi sp. nov., isolated from a deep-sea seamount.</title>
        <authorList>
            <person name="Zhang D.-C."/>
        </authorList>
    </citation>
    <scope>NUCLEOTIDE SEQUENCE [LARGE SCALE GENOMIC DNA]</scope>
    <source>
        <strain evidence="3">TP390</strain>
    </source>
</reference>
<name>A0A6I4IKR6_9FLAO</name>
<sequence length="76" mass="8857">MKKVIFSLVFLMTTSLWSFANTNSEQVLDPSCEEAMFDAMEWALEENFDDQTVSYIGNWAYANCWLRQNSELNPSF</sequence>
<evidence type="ECO:0000313" key="3">
    <source>
        <dbReference type="Proteomes" id="UP000431264"/>
    </source>
</evidence>
<gene>
    <name evidence="2" type="ORF">GOQ30_06345</name>
</gene>
<comment type="caution">
    <text evidence="2">The sequence shown here is derived from an EMBL/GenBank/DDBJ whole genome shotgun (WGS) entry which is preliminary data.</text>
</comment>
<dbReference type="RefSeq" id="WP_140997173.1">
    <property type="nucleotide sequence ID" value="NZ_VDCZ01000003.1"/>
</dbReference>
<evidence type="ECO:0000313" key="2">
    <source>
        <dbReference type="EMBL" id="MVO08781.1"/>
    </source>
</evidence>
<proteinExistence type="predicted"/>
<dbReference type="Proteomes" id="UP000431264">
    <property type="component" value="Unassembled WGS sequence"/>
</dbReference>